<evidence type="ECO:0008006" key="7">
    <source>
        <dbReference type="Google" id="ProtNLM"/>
    </source>
</evidence>
<proteinExistence type="predicted"/>
<keyword evidence="6" id="KW-1185">Reference proteome</keyword>
<dbReference type="InterPro" id="IPR037293">
    <property type="entry name" value="Gal_Oxidase_central_sf"/>
</dbReference>
<dbReference type="InterPro" id="IPR015202">
    <property type="entry name" value="GO-like_E_set"/>
</dbReference>
<evidence type="ECO:0000259" key="3">
    <source>
        <dbReference type="Pfam" id="PF07250"/>
    </source>
</evidence>
<evidence type="ECO:0000256" key="2">
    <source>
        <dbReference type="SAM" id="SignalP"/>
    </source>
</evidence>
<dbReference type="EMBL" id="OZ020110">
    <property type="protein sequence ID" value="CAK9262502.1"/>
    <property type="molecule type" value="Genomic_DNA"/>
</dbReference>
<feature type="domain" description="Galactose oxidase-like Early set" evidence="4">
    <location>
        <begin position="441"/>
        <end position="542"/>
    </location>
</feature>
<feature type="chain" id="PRO_5047082500" description="Glyoxal oxidase" evidence="2">
    <location>
        <begin position="32"/>
        <end position="543"/>
    </location>
</feature>
<keyword evidence="1 2" id="KW-0732">Signal</keyword>
<gene>
    <name evidence="5" type="ORF">CSSPJE1EN1_LOCUS7980</name>
</gene>
<protein>
    <recommendedName>
        <fullName evidence="7">Glyoxal oxidase</fullName>
    </recommendedName>
</protein>
<accession>A0ABP0W7S4</accession>
<dbReference type="InterPro" id="IPR011043">
    <property type="entry name" value="Gal_Oxase/kelch_b-propeller"/>
</dbReference>
<dbReference type="SUPFAM" id="SSF81296">
    <property type="entry name" value="E set domains"/>
    <property type="match status" value="1"/>
</dbReference>
<dbReference type="Proteomes" id="UP001497444">
    <property type="component" value="Chromosome 15"/>
</dbReference>
<feature type="domain" description="Glyoxal oxidase N-terminal" evidence="3">
    <location>
        <begin position="54"/>
        <end position="432"/>
    </location>
</feature>
<dbReference type="PANTHER" id="PTHR32208">
    <property type="entry name" value="SECRETED PROTEIN-RELATED"/>
    <property type="match status" value="1"/>
</dbReference>
<dbReference type="SUPFAM" id="SSF50965">
    <property type="entry name" value="Galactose oxidase, central domain"/>
    <property type="match status" value="1"/>
</dbReference>
<feature type="signal peptide" evidence="2">
    <location>
        <begin position="1"/>
        <end position="31"/>
    </location>
</feature>
<evidence type="ECO:0000313" key="6">
    <source>
        <dbReference type="Proteomes" id="UP001497444"/>
    </source>
</evidence>
<evidence type="ECO:0000313" key="5">
    <source>
        <dbReference type="EMBL" id="CAK9262502.1"/>
    </source>
</evidence>
<dbReference type="Gene3D" id="2.130.10.80">
    <property type="entry name" value="Galactose oxidase/kelch, beta-propeller"/>
    <property type="match status" value="1"/>
</dbReference>
<sequence length="543" mass="58097">MGTHQSADWKTATWSLIRIVLLLSSSRLLLSGVEGAGAQDSWQLLIANAGVSAMHMALFHTNKVVMFDRTDYGPSMIRLPNGICRVDPNDLALKVDCWAHSIELDLATNTIRPLEVLTDTWCSSGALQADGSLTQTGGFNDGSTVVRHLGPLGTDNWVEYKGVLHVARWYASNQLLPDGATIVVGGRAQFNYEFVPGGFLTALPFLQATDDPCCENNLYPFTHLSPDGNLFIFANQDSILLNWKTGIVLRNYPALPGGPRNYPSSGSSVLLPLSAANRYTVGEVVICGGAPAGAFASAGAGIYLPALQTCGRMQITAVAPAWQIFNMPFGRVLGDMLILPTGEILIINGAQAGTAGWGNARDPAFSPVLYRPNTNTFATQSPTTIPRLYHSSANVLPSGKILVAGSNPNEGYAFTGVLYPTELRIEEYSPYYLNAAYNPQRPTITLIDNLAPGYDVPFTVTFVLDSAPVGVVFQLYAPPFTTHTFSQNQRLLILAAGPIVPGVGHFTSTITSPPSAVLAPAGYFLFNVVNAGIPSPAVWIHIG</sequence>
<evidence type="ECO:0000259" key="4">
    <source>
        <dbReference type="Pfam" id="PF09118"/>
    </source>
</evidence>
<dbReference type="Pfam" id="PF07250">
    <property type="entry name" value="Glyoxal_oxid_N"/>
    <property type="match status" value="1"/>
</dbReference>
<dbReference type="InterPro" id="IPR014756">
    <property type="entry name" value="Ig_E-set"/>
</dbReference>
<name>A0ABP0W7S4_9BRYO</name>
<organism evidence="5 6">
    <name type="scientific">Sphagnum jensenii</name>
    <dbReference type="NCBI Taxonomy" id="128206"/>
    <lineage>
        <taxon>Eukaryota</taxon>
        <taxon>Viridiplantae</taxon>
        <taxon>Streptophyta</taxon>
        <taxon>Embryophyta</taxon>
        <taxon>Bryophyta</taxon>
        <taxon>Sphagnophytina</taxon>
        <taxon>Sphagnopsida</taxon>
        <taxon>Sphagnales</taxon>
        <taxon>Sphagnaceae</taxon>
        <taxon>Sphagnum</taxon>
    </lineage>
</organism>
<dbReference type="InterPro" id="IPR009880">
    <property type="entry name" value="Glyoxal_oxidase_N"/>
</dbReference>
<evidence type="ECO:0000256" key="1">
    <source>
        <dbReference type="ARBA" id="ARBA00022729"/>
    </source>
</evidence>
<dbReference type="Gene3D" id="2.60.40.10">
    <property type="entry name" value="Immunoglobulins"/>
    <property type="match status" value="1"/>
</dbReference>
<dbReference type="Pfam" id="PF09118">
    <property type="entry name" value="GO-like_E_set"/>
    <property type="match status" value="1"/>
</dbReference>
<reference evidence="5" key="1">
    <citation type="submission" date="2024-02" db="EMBL/GenBank/DDBJ databases">
        <authorList>
            <consortium name="ELIXIR-Norway"/>
            <consortium name="Elixir Norway"/>
        </authorList>
    </citation>
    <scope>NUCLEOTIDE SEQUENCE</scope>
</reference>
<dbReference type="InterPro" id="IPR013783">
    <property type="entry name" value="Ig-like_fold"/>
</dbReference>
<dbReference type="PANTHER" id="PTHR32208:SF71">
    <property type="entry name" value="GLYOXAL OXIDASE-RELATED PROTEIN"/>
    <property type="match status" value="1"/>
</dbReference>
<dbReference type="CDD" id="cd02851">
    <property type="entry name" value="E_set_GO_C"/>
    <property type="match status" value="1"/>
</dbReference>